<organism evidence="2 3">
    <name type="scientific">Candidatus Lloydbacteria bacterium RIFCSPHIGHO2_01_FULL_49_22</name>
    <dbReference type="NCBI Taxonomy" id="1798658"/>
    <lineage>
        <taxon>Bacteria</taxon>
        <taxon>Candidatus Lloydiibacteriota</taxon>
    </lineage>
</organism>
<dbReference type="EMBL" id="MHLI01000010">
    <property type="protein sequence ID" value="OGZ05495.1"/>
    <property type="molecule type" value="Genomic_DNA"/>
</dbReference>
<evidence type="ECO:0000313" key="2">
    <source>
        <dbReference type="EMBL" id="OGZ05495.1"/>
    </source>
</evidence>
<dbReference type="AlphaFoldDB" id="A0A1G2CVU2"/>
<comment type="caution">
    <text evidence="2">The sequence shown here is derived from an EMBL/GenBank/DDBJ whole genome shotgun (WGS) entry which is preliminary data.</text>
</comment>
<proteinExistence type="predicted"/>
<evidence type="ECO:0000313" key="3">
    <source>
        <dbReference type="Proteomes" id="UP000177122"/>
    </source>
</evidence>
<name>A0A1G2CVU2_9BACT</name>
<feature type="transmembrane region" description="Helical" evidence="1">
    <location>
        <begin position="21"/>
        <end position="45"/>
    </location>
</feature>
<dbReference type="Proteomes" id="UP000177122">
    <property type="component" value="Unassembled WGS sequence"/>
</dbReference>
<keyword evidence="1" id="KW-0812">Transmembrane</keyword>
<sequence length="181" mass="20144">MINLLPPIAKKTIHKEYRLRLVIVVLCALFVLELSSVILFLPSYFIMNSMTKTLADELEQKKTLSPEVNEQIPSQLTTIKKELALLQSSDDILGIPPSRLIGELLQNKPRGIELSSVAYAEMGGIIAIQFSGTAITREELLALQKAFKTSMVESIKFGSSFITKKSPIDFTVTVTFKKTIK</sequence>
<evidence type="ECO:0000256" key="1">
    <source>
        <dbReference type="SAM" id="Phobius"/>
    </source>
</evidence>
<protein>
    <submittedName>
        <fullName evidence="2">Uncharacterized protein</fullName>
    </submittedName>
</protein>
<gene>
    <name evidence="2" type="ORF">A2845_05790</name>
</gene>
<keyword evidence="1" id="KW-0472">Membrane</keyword>
<accession>A0A1G2CVU2</accession>
<keyword evidence="1" id="KW-1133">Transmembrane helix</keyword>
<reference evidence="2 3" key="1">
    <citation type="journal article" date="2016" name="Nat. Commun.">
        <title>Thousands of microbial genomes shed light on interconnected biogeochemical processes in an aquifer system.</title>
        <authorList>
            <person name="Anantharaman K."/>
            <person name="Brown C.T."/>
            <person name="Hug L.A."/>
            <person name="Sharon I."/>
            <person name="Castelle C.J."/>
            <person name="Probst A.J."/>
            <person name="Thomas B.C."/>
            <person name="Singh A."/>
            <person name="Wilkins M.J."/>
            <person name="Karaoz U."/>
            <person name="Brodie E.L."/>
            <person name="Williams K.H."/>
            <person name="Hubbard S.S."/>
            <person name="Banfield J.F."/>
        </authorList>
    </citation>
    <scope>NUCLEOTIDE SEQUENCE [LARGE SCALE GENOMIC DNA]</scope>
</reference>